<dbReference type="EMBL" id="QPMH01000028">
    <property type="protein sequence ID" value="RDD60390.1"/>
    <property type="molecule type" value="Genomic_DNA"/>
</dbReference>
<dbReference type="PANTHER" id="PTHR11614">
    <property type="entry name" value="PHOSPHOLIPASE-RELATED"/>
    <property type="match status" value="1"/>
</dbReference>
<gene>
    <name evidence="3" type="ORF">DRB17_18315</name>
</gene>
<dbReference type="Gene3D" id="3.40.50.1820">
    <property type="entry name" value="alpha/beta hydrolase"/>
    <property type="match status" value="1"/>
</dbReference>
<dbReference type="InterPro" id="IPR029058">
    <property type="entry name" value="AB_hydrolase_fold"/>
</dbReference>
<evidence type="ECO:0000259" key="2">
    <source>
        <dbReference type="Pfam" id="PF12146"/>
    </source>
</evidence>
<comment type="caution">
    <text evidence="3">The sequence shown here is derived from an EMBL/GenBank/DDBJ whole genome shotgun (WGS) entry which is preliminary data.</text>
</comment>
<name>A0A369T4X8_9PROT</name>
<feature type="chain" id="PRO_5016622242" evidence="1">
    <location>
        <begin position="24"/>
        <end position="341"/>
    </location>
</feature>
<dbReference type="PRINTS" id="PR00111">
    <property type="entry name" value="ABHYDROLASE"/>
</dbReference>
<evidence type="ECO:0000313" key="3">
    <source>
        <dbReference type="EMBL" id="RDD60390.1"/>
    </source>
</evidence>
<accession>A0A369T4X8</accession>
<reference evidence="3 4" key="1">
    <citation type="submission" date="2018-07" db="EMBL/GenBank/DDBJ databases">
        <title>Venubactetium sediminum gen. nov., sp. nov., isolated from a marine solar saltern.</title>
        <authorList>
            <person name="Wang S."/>
        </authorList>
    </citation>
    <scope>NUCLEOTIDE SEQUENCE [LARGE SCALE GENOMIC DNA]</scope>
    <source>
        <strain evidence="3 4">WD2A32</strain>
    </source>
</reference>
<feature type="domain" description="Serine aminopeptidase S33" evidence="2">
    <location>
        <begin position="61"/>
        <end position="296"/>
    </location>
</feature>
<dbReference type="Pfam" id="PF12146">
    <property type="entry name" value="Hydrolase_4"/>
    <property type="match status" value="1"/>
</dbReference>
<sequence length="341" mass="37620">MHRPWFLCALLVLALAACTPRLVPPGPDAPAGTTPAVQENQLRMADGTRLPLRIWPAREGEPKAIVLGVHGFNDYSMAFDLPGQWFAAQGYTLYAYDQRGFGATRYAGLWPGTDALTEDLGTAIVLLRERHPDKPFFVVGTSMGGAVVLAAAERGVLPRVDGAVLAAPAVWGRRTMPFYQRWALWLTVHTVPWMRMTAEGLDILATDNLIELYAMGMDPLVITATRIDAMYGLTDLMSEALEAGDVLPAPTLLLYGAKDEIVPAEPMLELWERVDERPGITPALYDDGWHMILRDRQAYTVWRDIAHWMREGNPLPSGADRRARQAIAVGTTDTMKDLAAE</sequence>
<evidence type="ECO:0000313" key="4">
    <source>
        <dbReference type="Proteomes" id="UP000253941"/>
    </source>
</evidence>
<dbReference type="InterPro" id="IPR051044">
    <property type="entry name" value="MAG_DAG_Lipase"/>
</dbReference>
<organism evidence="3 4">
    <name type="scientific">Ferruginivarius sediminum</name>
    <dbReference type="NCBI Taxonomy" id="2661937"/>
    <lineage>
        <taxon>Bacteria</taxon>
        <taxon>Pseudomonadati</taxon>
        <taxon>Pseudomonadota</taxon>
        <taxon>Alphaproteobacteria</taxon>
        <taxon>Rhodospirillales</taxon>
        <taxon>Rhodospirillaceae</taxon>
        <taxon>Ferruginivarius</taxon>
    </lineage>
</organism>
<feature type="signal peptide" evidence="1">
    <location>
        <begin position="1"/>
        <end position="23"/>
    </location>
</feature>
<dbReference type="PROSITE" id="PS51257">
    <property type="entry name" value="PROKAR_LIPOPROTEIN"/>
    <property type="match status" value="1"/>
</dbReference>
<keyword evidence="4" id="KW-1185">Reference proteome</keyword>
<dbReference type="InterPro" id="IPR000073">
    <property type="entry name" value="AB_hydrolase_1"/>
</dbReference>
<dbReference type="InterPro" id="IPR022742">
    <property type="entry name" value="Hydrolase_4"/>
</dbReference>
<keyword evidence="1" id="KW-0732">Signal</keyword>
<proteinExistence type="predicted"/>
<dbReference type="AlphaFoldDB" id="A0A369T4X8"/>
<protein>
    <submittedName>
        <fullName evidence="3">Lysophospholipase</fullName>
    </submittedName>
</protein>
<evidence type="ECO:0000256" key="1">
    <source>
        <dbReference type="SAM" id="SignalP"/>
    </source>
</evidence>
<dbReference type="SUPFAM" id="SSF53474">
    <property type="entry name" value="alpha/beta-Hydrolases"/>
    <property type="match status" value="1"/>
</dbReference>
<dbReference type="Proteomes" id="UP000253941">
    <property type="component" value="Unassembled WGS sequence"/>
</dbReference>